<name>A0A9W5S319_9BACL</name>
<sequence>MELIMNQKFENETIVFDGYNFIGCTFKNCIIFVTSTDFEFDRCSFFDTNFYADPSLPIFQISHRLSQSTYDDIACFWDDVYKKGLIRPAPHTVAK</sequence>
<evidence type="ECO:0000313" key="1">
    <source>
        <dbReference type="EMBL" id="EXX90722.1"/>
    </source>
</evidence>
<proteinExistence type="predicted"/>
<gene>
    <name evidence="1" type="ORF">BG53_13065</name>
</gene>
<dbReference type="RefSeq" id="WP_036580699.1">
    <property type="nucleotide sequence ID" value="NZ_KK082182.1"/>
</dbReference>
<comment type="caution">
    <text evidence="1">The sequence shown here is derived from an EMBL/GenBank/DDBJ whole genome shotgun (WGS) entry which is preliminary data.</text>
</comment>
<dbReference type="OrthoDB" id="2623511at2"/>
<reference evidence="1 2" key="1">
    <citation type="submission" date="2014-02" db="EMBL/GenBank/DDBJ databases">
        <title>Genome sequence of Paenibacillus darwinianus reveals adaptive mechanisms for survival in Antarctic soils.</title>
        <authorList>
            <person name="Dsouza M."/>
            <person name="Taylor M.W."/>
            <person name="Turner S.J."/>
            <person name="Aislabie J."/>
        </authorList>
    </citation>
    <scope>NUCLEOTIDE SEQUENCE [LARGE SCALE GENOMIC DNA]</scope>
    <source>
        <strain evidence="1 2">CE1</strain>
    </source>
</reference>
<keyword evidence="2" id="KW-1185">Reference proteome</keyword>
<dbReference type="AlphaFoldDB" id="A0A9W5S319"/>
<dbReference type="Proteomes" id="UP000053750">
    <property type="component" value="Unassembled WGS sequence"/>
</dbReference>
<organism evidence="1 2">
    <name type="scientific">Paenibacillus darwinianus</name>
    <dbReference type="NCBI Taxonomy" id="1380763"/>
    <lineage>
        <taxon>Bacteria</taxon>
        <taxon>Bacillati</taxon>
        <taxon>Bacillota</taxon>
        <taxon>Bacilli</taxon>
        <taxon>Bacillales</taxon>
        <taxon>Paenibacillaceae</taxon>
        <taxon>Paenibacillus</taxon>
    </lineage>
</organism>
<dbReference type="EMBL" id="JFHU01000054">
    <property type="protein sequence ID" value="EXX90722.1"/>
    <property type="molecule type" value="Genomic_DNA"/>
</dbReference>
<evidence type="ECO:0000313" key="2">
    <source>
        <dbReference type="Proteomes" id="UP000053750"/>
    </source>
</evidence>
<protein>
    <submittedName>
        <fullName evidence="1">Uncharacterized protein</fullName>
    </submittedName>
</protein>
<accession>A0A9W5S319</accession>